<sequence>MPADQFTRRMLVGCLLVAALAVSIVKDLVQLYGGQLSLVRSELGGLKVSAWFPARAL</sequence>
<comment type="caution">
    <text evidence="1">The sequence shown here is derived from an EMBL/GenBank/DDBJ whole genome shotgun (WGS) entry which is preliminary data.</text>
</comment>
<dbReference type="EMBL" id="LOCO01000014">
    <property type="protein sequence ID" value="KXO08742.1"/>
    <property type="molecule type" value="Genomic_DNA"/>
</dbReference>
<evidence type="ECO:0000313" key="2">
    <source>
        <dbReference type="Proteomes" id="UP000070282"/>
    </source>
</evidence>
<name>A0A137S8I9_9GAMM</name>
<proteinExistence type="predicted"/>
<gene>
    <name evidence="1" type="ORF">J122_2593</name>
</gene>
<dbReference type="AlphaFoldDB" id="A0A137S8I9"/>
<accession>A0A137S8I9</accession>
<protein>
    <submittedName>
        <fullName evidence="1">Uncharacterized protein</fullName>
    </submittedName>
</protein>
<organism evidence="1 2">
    <name type="scientific">Marinobacter excellens LAMA 842</name>
    <dbReference type="NCBI Taxonomy" id="1306954"/>
    <lineage>
        <taxon>Bacteria</taxon>
        <taxon>Pseudomonadati</taxon>
        <taxon>Pseudomonadota</taxon>
        <taxon>Gammaproteobacteria</taxon>
        <taxon>Pseudomonadales</taxon>
        <taxon>Marinobacteraceae</taxon>
        <taxon>Marinobacter</taxon>
    </lineage>
</organism>
<dbReference type="PATRIC" id="fig|1306954.6.peg.881"/>
<keyword evidence="2" id="KW-1185">Reference proteome</keyword>
<evidence type="ECO:0000313" key="1">
    <source>
        <dbReference type="EMBL" id="KXO08742.1"/>
    </source>
</evidence>
<dbReference type="Proteomes" id="UP000070282">
    <property type="component" value="Unassembled WGS sequence"/>
</dbReference>
<reference evidence="2" key="1">
    <citation type="submission" date="2015-12" db="EMBL/GenBank/DDBJ databases">
        <authorList>
            <person name="Lima A."/>
            <person name="Farahani Zayas N."/>
            <person name="Castro Da Silva M.A."/>
            <person name="Cabral A."/>
            <person name="Pessatti M.L."/>
        </authorList>
    </citation>
    <scope>NUCLEOTIDE SEQUENCE [LARGE SCALE GENOMIC DNA]</scope>
    <source>
        <strain evidence="2">LAMA 842</strain>
    </source>
</reference>